<dbReference type="AlphaFoldDB" id="A0A151HN00"/>
<dbReference type="GO" id="GO:0030832">
    <property type="term" value="P:regulation of actin filament length"/>
    <property type="evidence" value="ECO:0007669"/>
    <property type="project" value="TreeGrafter"/>
</dbReference>
<dbReference type="GO" id="GO:0016459">
    <property type="term" value="C:myosin complex"/>
    <property type="evidence" value="ECO:0007669"/>
    <property type="project" value="UniProtKB-KW"/>
</dbReference>
<evidence type="ECO:0000256" key="7">
    <source>
        <dbReference type="ARBA" id="ARBA00023212"/>
    </source>
</evidence>
<keyword evidence="6" id="KW-0505">Motor protein</keyword>
<keyword evidence="4" id="KW-0677">Repeat</keyword>
<dbReference type="InterPro" id="IPR001609">
    <property type="entry name" value="Myosin_head_motor_dom-like"/>
</dbReference>
<evidence type="ECO:0000256" key="9">
    <source>
        <dbReference type="PROSITE-ProRule" id="PRU00782"/>
    </source>
</evidence>
<keyword evidence="5 9" id="KW-0518">Myosin</keyword>
<dbReference type="VEuPathDB" id="ToxoDB:TGPRC2_263180B"/>
<dbReference type="GO" id="GO:0004674">
    <property type="term" value="F:protein serine/threonine kinase activity"/>
    <property type="evidence" value="ECO:0007669"/>
    <property type="project" value="TreeGrafter"/>
</dbReference>
<reference evidence="12" key="1">
    <citation type="submission" date="2016-03" db="EMBL/GenBank/DDBJ databases">
        <authorList>
            <person name="Sibley D."/>
            <person name="Venepally P."/>
            <person name="Karamycheva S."/>
            <person name="Hadjithomas M."/>
            <person name="Khan A."/>
            <person name="Brunk B."/>
            <person name="Roos D."/>
            <person name="Caler E."/>
            <person name="Lorenzi H."/>
        </authorList>
    </citation>
    <scope>NUCLEOTIDE SEQUENCE [LARGE SCALE GENOMIC DNA]</scope>
    <source>
        <strain evidence="12">TgCatPRC2</strain>
    </source>
</reference>
<evidence type="ECO:0000313" key="12">
    <source>
        <dbReference type="Proteomes" id="UP000075225"/>
    </source>
</evidence>
<feature type="domain" description="Myosin motor" evidence="10">
    <location>
        <begin position="1"/>
        <end position="135"/>
    </location>
</feature>
<dbReference type="InterPro" id="IPR052409">
    <property type="entry name" value="Myosin-III_kinase_activity"/>
</dbReference>
<keyword evidence="3" id="KW-0963">Cytoplasm</keyword>
<organism evidence="11 12">
    <name type="scientific">Toxoplasma gondii TgCatPRC2</name>
    <dbReference type="NCBI Taxonomy" id="1130821"/>
    <lineage>
        <taxon>Eukaryota</taxon>
        <taxon>Sar</taxon>
        <taxon>Alveolata</taxon>
        <taxon>Apicomplexa</taxon>
        <taxon>Conoidasida</taxon>
        <taxon>Coccidia</taxon>
        <taxon>Eucoccidiorida</taxon>
        <taxon>Eimeriorina</taxon>
        <taxon>Sarcocystidae</taxon>
        <taxon>Toxoplasma</taxon>
    </lineage>
</organism>
<dbReference type="EMBL" id="AHZP02000476">
    <property type="protein sequence ID" value="KYK70692.1"/>
    <property type="molecule type" value="Genomic_DNA"/>
</dbReference>
<evidence type="ECO:0000256" key="6">
    <source>
        <dbReference type="ARBA" id="ARBA00023175"/>
    </source>
</evidence>
<evidence type="ECO:0000256" key="8">
    <source>
        <dbReference type="ARBA" id="ARBA00023273"/>
    </source>
</evidence>
<dbReference type="InterPro" id="IPR027417">
    <property type="entry name" value="P-loop_NTPase"/>
</dbReference>
<dbReference type="Gene3D" id="1.20.5.4820">
    <property type="match status" value="1"/>
</dbReference>
<evidence type="ECO:0000256" key="4">
    <source>
        <dbReference type="ARBA" id="ARBA00022737"/>
    </source>
</evidence>
<comment type="subcellular location">
    <subcellularLocation>
        <location evidence="2">Cell projection</location>
    </subcellularLocation>
    <subcellularLocation>
        <location evidence="1">Cytoplasm</location>
        <location evidence="1">Cytoskeleton</location>
    </subcellularLocation>
</comment>
<name>A0A151HN00_TOXGO</name>
<gene>
    <name evidence="11" type="ORF">TGPRC2_263180B</name>
</gene>
<dbReference type="GO" id="GO:0003779">
    <property type="term" value="F:actin binding"/>
    <property type="evidence" value="ECO:0007669"/>
    <property type="project" value="UniProtKB-KW"/>
</dbReference>
<keyword evidence="8" id="KW-0966">Cell projection</keyword>
<evidence type="ECO:0000256" key="1">
    <source>
        <dbReference type="ARBA" id="ARBA00004245"/>
    </source>
</evidence>
<dbReference type="GO" id="GO:0000146">
    <property type="term" value="F:microfilament motor activity"/>
    <property type="evidence" value="ECO:0007669"/>
    <property type="project" value="TreeGrafter"/>
</dbReference>
<dbReference type="SUPFAM" id="SSF52540">
    <property type="entry name" value="P-loop containing nucleoside triphosphate hydrolases"/>
    <property type="match status" value="1"/>
</dbReference>
<evidence type="ECO:0000256" key="5">
    <source>
        <dbReference type="ARBA" id="ARBA00023123"/>
    </source>
</evidence>
<proteinExistence type="inferred from homology"/>
<keyword evidence="7" id="KW-0206">Cytoskeleton</keyword>
<keyword evidence="9" id="KW-0009">Actin-binding</keyword>
<evidence type="ECO:0000256" key="2">
    <source>
        <dbReference type="ARBA" id="ARBA00004316"/>
    </source>
</evidence>
<dbReference type="PANTHER" id="PTHR46256">
    <property type="entry name" value="AGAP011099-PA"/>
    <property type="match status" value="1"/>
</dbReference>
<dbReference type="GO" id="GO:0005524">
    <property type="term" value="F:ATP binding"/>
    <property type="evidence" value="ECO:0007669"/>
    <property type="project" value="InterPro"/>
</dbReference>
<dbReference type="GO" id="GO:0042995">
    <property type="term" value="C:cell projection"/>
    <property type="evidence" value="ECO:0007669"/>
    <property type="project" value="UniProtKB-SubCell"/>
</dbReference>
<protein>
    <submittedName>
        <fullName evidence="11">Myosin D</fullName>
    </submittedName>
</protein>
<dbReference type="InterPro" id="IPR036961">
    <property type="entry name" value="Kinesin_motor_dom_sf"/>
</dbReference>
<evidence type="ECO:0000313" key="11">
    <source>
        <dbReference type="EMBL" id="KYK70692.1"/>
    </source>
</evidence>
<comment type="caution">
    <text evidence="11">The sequence shown here is derived from an EMBL/GenBank/DDBJ whole genome shotgun (WGS) entry which is preliminary data.</text>
</comment>
<dbReference type="Pfam" id="PF00063">
    <property type="entry name" value="Myosin_head"/>
    <property type="match status" value="1"/>
</dbReference>
<dbReference type="PROSITE" id="PS51456">
    <property type="entry name" value="MYOSIN_MOTOR"/>
    <property type="match status" value="1"/>
</dbReference>
<dbReference type="Proteomes" id="UP000075225">
    <property type="component" value="Unassembled WGS sequence"/>
</dbReference>
<comment type="similarity">
    <text evidence="9">Belongs to the TRAFAC class myosin-kinesin ATPase superfamily. Myosin family.</text>
</comment>
<feature type="region of interest" description="Actin-binding" evidence="9">
    <location>
        <begin position="4"/>
        <end position="26"/>
    </location>
</feature>
<comment type="caution">
    <text evidence="9">Lacks conserved residue(s) required for the propagation of feature annotation.</text>
</comment>
<evidence type="ECO:0000256" key="3">
    <source>
        <dbReference type="ARBA" id="ARBA00022490"/>
    </source>
</evidence>
<dbReference type="PANTHER" id="PTHR46256:SF3">
    <property type="entry name" value="MYOSIN MOTOR DOMAIN-CONTAINING PROTEIN"/>
    <property type="match status" value="1"/>
</dbReference>
<accession>A0A151HN00</accession>
<sequence length="187" mass="20846">MTQLKGLMEVIQKTESHFIRCIKPNDDKVPLKWVNSKVLIQLHALSILEALHLRQLAFSYRRTFEASSLSHALPEFAAQFRFINLGVSNKPGADAKTICVELLKSTSISADEYALGKTMVFLKPQAAKMLVRLQREALSAWEPLVGVFEGMTVLKRAKQLSTGRAVPATRICANVRRKLVQAGIKVC</sequence>
<evidence type="ECO:0000259" key="10">
    <source>
        <dbReference type="PROSITE" id="PS51456"/>
    </source>
</evidence>
<dbReference type="Gene3D" id="3.40.850.10">
    <property type="entry name" value="Kinesin motor domain"/>
    <property type="match status" value="1"/>
</dbReference>